<protein>
    <submittedName>
        <fullName evidence="3">Alpha/beta hydrolase</fullName>
    </submittedName>
</protein>
<proteinExistence type="predicted"/>
<evidence type="ECO:0000259" key="2">
    <source>
        <dbReference type="Pfam" id="PF00561"/>
    </source>
</evidence>
<organism evidence="3 4">
    <name type="scientific">Pseudomonas weihenstephanensis</name>
    <dbReference type="NCBI Taxonomy" id="1608994"/>
    <lineage>
        <taxon>Bacteria</taxon>
        <taxon>Pseudomonadati</taxon>
        <taxon>Pseudomonadota</taxon>
        <taxon>Gammaproteobacteria</taxon>
        <taxon>Pseudomonadales</taxon>
        <taxon>Pseudomonadaceae</taxon>
        <taxon>Pseudomonas</taxon>
    </lineage>
</organism>
<dbReference type="InterPro" id="IPR050266">
    <property type="entry name" value="AB_hydrolase_sf"/>
</dbReference>
<sequence>MAFFDHSEDRYYYFDAGAGTPIVLLHGLGNTGRVWAPQVVDMLRLGHRVIIPDLLGHGASANVGRAFTAHEQAQAIVALLEFLGLESAIFIGLSLGGMVALEVAAQYPDAVDKLVVAGTFKTMATPHRQQMLDSWIEALTQPDGCLKRFKSSWTDLVGQAFADTSAGMMCYQAWHAQAAAQDARNPVNWCEGMKRYDVGPRLGLITAPTLVLAGQADPMSSVAEAQAIGDLIPSAVVEVVAGEGHVFNVPCAAEFNRLVTDFLQGHRHG</sequence>
<dbReference type="STRING" id="1608994.TU86_09980"/>
<name>A0A0J6ISB2_9PSED</name>
<dbReference type="Proteomes" id="UP000036325">
    <property type="component" value="Unassembled WGS sequence"/>
</dbReference>
<dbReference type="Pfam" id="PF00561">
    <property type="entry name" value="Abhydrolase_1"/>
    <property type="match status" value="1"/>
</dbReference>
<evidence type="ECO:0000256" key="1">
    <source>
        <dbReference type="ARBA" id="ARBA00022801"/>
    </source>
</evidence>
<dbReference type="PANTHER" id="PTHR43798">
    <property type="entry name" value="MONOACYLGLYCEROL LIPASE"/>
    <property type="match status" value="1"/>
</dbReference>
<dbReference type="RefSeq" id="WP_048364124.1">
    <property type="nucleotide sequence ID" value="NZ_JAAEBV010000002.1"/>
</dbReference>
<dbReference type="GO" id="GO:0016787">
    <property type="term" value="F:hydrolase activity"/>
    <property type="evidence" value="ECO:0007669"/>
    <property type="project" value="UniProtKB-KW"/>
</dbReference>
<dbReference type="InterPro" id="IPR029058">
    <property type="entry name" value="AB_hydrolase_fold"/>
</dbReference>
<dbReference type="GO" id="GO:0016020">
    <property type="term" value="C:membrane"/>
    <property type="evidence" value="ECO:0007669"/>
    <property type="project" value="TreeGrafter"/>
</dbReference>
<dbReference type="PRINTS" id="PR00111">
    <property type="entry name" value="ABHYDROLASE"/>
</dbReference>
<accession>A0A0J6IQB9</accession>
<dbReference type="InterPro" id="IPR000073">
    <property type="entry name" value="AB_hydrolase_1"/>
</dbReference>
<comment type="caution">
    <text evidence="3">The sequence shown here is derived from an EMBL/GenBank/DDBJ whole genome shotgun (WGS) entry which is preliminary data.</text>
</comment>
<keyword evidence="1 3" id="KW-0378">Hydrolase</keyword>
<dbReference type="Gene3D" id="3.40.50.1820">
    <property type="entry name" value="alpha/beta hydrolase"/>
    <property type="match status" value="1"/>
</dbReference>
<accession>A0A0J6ISB2</accession>
<gene>
    <name evidence="3" type="ORF">TU86_09980</name>
</gene>
<dbReference type="PATRIC" id="fig|1608994.3.peg.2616"/>
<evidence type="ECO:0000313" key="3">
    <source>
        <dbReference type="EMBL" id="KMN14309.1"/>
    </source>
</evidence>
<evidence type="ECO:0000313" key="4">
    <source>
        <dbReference type="Proteomes" id="UP000036325"/>
    </source>
</evidence>
<dbReference type="EMBL" id="JYLF01000003">
    <property type="protein sequence ID" value="KMN14309.1"/>
    <property type="molecule type" value="Genomic_DNA"/>
</dbReference>
<reference evidence="3 4" key="1">
    <citation type="submission" date="2015-02" db="EMBL/GenBank/DDBJ databases">
        <title>Pseudomonas helleri sp. nov. and Pseudomonas weihenstephanensis sp. nov., isolated from raw cows milk.</title>
        <authorList>
            <person name="von Neubeck M."/>
            <person name="Huptas C."/>
            <person name="Wenning M."/>
            <person name="Scherer S."/>
        </authorList>
    </citation>
    <scope>NUCLEOTIDE SEQUENCE [LARGE SCALE GENOMIC DNA]</scope>
    <source>
        <strain evidence="3 4">DSM 29166</strain>
    </source>
</reference>
<dbReference type="SUPFAM" id="SSF53474">
    <property type="entry name" value="alpha/beta-Hydrolases"/>
    <property type="match status" value="1"/>
</dbReference>
<dbReference type="AlphaFoldDB" id="A0A0J6ISB2"/>
<dbReference type="OrthoDB" id="5853561at2"/>
<feature type="domain" description="AB hydrolase-1" evidence="2">
    <location>
        <begin position="21"/>
        <end position="247"/>
    </location>
</feature>
<dbReference type="PANTHER" id="PTHR43798:SF31">
    <property type="entry name" value="AB HYDROLASE SUPERFAMILY PROTEIN YCLE"/>
    <property type="match status" value="1"/>
</dbReference>